<feature type="region of interest" description="Disordered" evidence="1">
    <location>
        <begin position="63"/>
        <end position="116"/>
    </location>
</feature>
<gene>
    <name evidence="3" type="ORF">ACJ73_00778</name>
</gene>
<dbReference type="EMBL" id="LGTZ01000060">
    <property type="protein sequence ID" value="OJD27828.1"/>
    <property type="molecule type" value="Genomic_DNA"/>
</dbReference>
<name>A0A1J9RIM6_9EURO</name>
<dbReference type="InterPro" id="IPR019481">
    <property type="entry name" value="TFIIIC_triple_barrel"/>
</dbReference>
<evidence type="ECO:0000259" key="2">
    <source>
        <dbReference type="Pfam" id="PF10419"/>
    </source>
</evidence>
<dbReference type="VEuPathDB" id="FungiDB:ACJ73_00778"/>
<feature type="domain" description="Transcription factor TFIIIC triple barrel" evidence="2">
    <location>
        <begin position="49"/>
        <end position="188"/>
    </location>
</feature>
<feature type="compositionally biased region" description="Acidic residues" evidence="1">
    <location>
        <begin position="22"/>
        <end position="32"/>
    </location>
</feature>
<dbReference type="OrthoDB" id="1877767at2759"/>
<comment type="caution">
    <text evidence="3">The sequence shown here is derived from an EMBL/GenBank/DDBJ whole genome shotgun (WGS) entry which is preliminary data.</text>
</comment>
<dbReference type="Gene3D" id="2.60.40.4370">
    <property type="match status" value="1"/>
</dbReference>
<reference evidence="3 4" key="1">
    <citation type="submission" date="2015-08" db="EMBL/GenBank/DDBJ databases">
        <title>Emmonsia species relationships and genome sequence.</title>
        <authorList>
            <person name="Cuomo C.A."/>
            <person name="Schwartz I.S."/>
            <person name="Kenyon C."/>
            <person name="De Hoog G.S."/>
            <person name="Govender N.P."/>
            <person name="Botha A."/>
            <person name="Moreno L."/>
            <person name="De Vries M."/>
            <person name="Munoz J.F."/>
            <person name="Stielow J.B."/>
        </authorList>
    </citation>
    <scope>NUCLEOTIDE SEQUENCE [LARGE SCALE GENOMIC DNA]</scope>
    <source>
        <strain evidence="3 4">EI222</strain>
    </source>
</reference>
<organism evidence="3 4">
    <name type="scientific">Blastomyces percursus</name>
    <dbReference type="NCBI Taxonomy" id="1658174"/>
    <lineage>
        <taxon>Eukaryota</taxon>
        <taxon>Fungi</taxon>
        <taxon>Dikarya</taxon>
        <taxon>Ascomycota</taxon>
        <taxon>Pezizomycotina</taxon>
        <taxon>Eurotiomycetes</taxon>
        <taxon>Eurotiomycetidae</taxon>
        <taxon>Onygenales</taxon>
        <taxon>Ajellomycetaceae</taxon>
        <taxon>Blastomyces</taxon>
    </lineage>
</organism>
<evidence type="ECO:0000313" key="4">
    <source>
        <dbReference type="Proteomes" id="UP000242791"/>
    </source>
</evidence>
<evidence type="ECO:0000313" key="3">
    <source>
        <dbReference type="EMBL" id="OJD27828.1"/>
    </source>
</evidence>
<protein>
    <recommendedName>
        <fullName evidence="2">Transcription factor TFIIIC triple barrel domain-containing protein</fullName>
    </recommendedName>
</protein>
<proteinExistence type="predicted"/>
<feature type="region of interest" description="Disordered" evidence="1">
    <location>
        <begin position="304"/>
        <end position="367"/>
    </location>
</feature>
<accession>A0A1J9RIM6</accession>
<dbReference type="AlphaFoldDB" id="A0A1J9RIM6"/>
<feature type="compositionally biased region" description="Polar residues" evidence="1">
    <location>
        <begin position="347"/>
        <end position="367"/>
    </location>
</feature>
<feature type="region of interest" description="Disordered" evidence="1">
    <location>
        <begin position="1"/>
        <end position="41"/>
    </location>
</feature>
<dbReference type="STRING" id="1658174.A0A1J9RIM6"/>
<feature type="compositionally biased region" description="Polar residues" evidence="1">
    <location>
        <begin position="73"/>
        <end position="84"/>
    </location>
</feature>
<sequence>MKRALGSPPPSQDQTSRMVASDDSDSEYEYEYDYNAKEKRQPTNALFDVQTFYLNLDLTTCNGPIRAPRKRSTSIPTEPITTLDSPHAAAQNGGDGKQQDNGPADSDPDTRDRHQDQDQVQIMGLHSKNPIISYRNHIFSCSWVDLVGTEMTFSMPEERSTLPRLRQHPDYDLISANRVKVIGQKANLIPSSSEIPKTGYINAPTPGNVATAGTTGTGTAAPRTPSTAQAFFLERLMNAKRAKGESDVVRTTFSQKRNQNFEAKLRGWARTGEQIAQLELLNRRVLQGDVNALRELEDIYARAEGPSGAVPTQEQEQEQMRESDISTRSSAPRGGDAGEAGMEVDADTQQQLEDRQSPSNAGGDQGG</sequence>
<keyword evidence="4" id="KW-1185">Reference proteome</keyword>
<evidence type="ECO:0000256" key="1">
    <source>
        <dbReference type="SAM" id="MobiDB-lite"/>
    </source>
</evidence>
<dbReference type="Pfam" id="PF10419">
    <property type="entry name" value="TFIIIC_sub6"/>
    <property type="match status" value="1"/>
</dbReference>
<dbReference type="Proteomes" id="UP000242791">
    <property type="component" value="Unassembled WGS sequence"/>
</dbReference>